<name>A1ZKT3_MICM2</name>
<proteinExistence type="predicted"/>
<dbReference type="GO" id="GO:0016020">
    <property type="term" value="C:membrane"/>
    <property type="evidence" value="ECO:0007669"/>
    <property type="project" value="TreeGrafter"/>
</dbReference>
<dbReference type="InterPro" id="IPR050266">
    <property type="entry name" value="AB_hydrolase_sf"/>
</dbReference>
<feature type="domain" description="AB hydrolase-1" evidence="1">
    <location>
        <begin position="16"/>
        <end position="245"/>
    </location>
</feature>
<dbReference type="Gene3D" id="3.40.50.1820">
    <property type="entry name" value="alpha/beta hydrolase"/>
    <property type="match status" value="1"/>
</dbReference>
<dbReference type="eggNOG" id="COG2267">
    <property type="taxonomic scope" value="Bacteria"/>
</dbReference>
<accession>A1ZKT3</accession>
<dbReference type="RefSeq" id="WP_002697024.1">
    <property type="nucleotide sequence ID" value="NZ_AAWS01000013.1"/>
</dbReference>
<dbReference type="Pfam" id="PF00561">
    <property type="entry name" value="Abhydrolase_1"/>
    <property type="match status" value="1"/>
</dbReference>
<protein>
    <submittedName>
        <fullName evidence="2">Hydrolase, alpha/beta fold family, putative</fullName>
    </submittedName>
</protein>
<dbReference type="PRINTS" id="PR00111">
    <property type="entry name" value="ABHYDROLASE"/>
</dbReference>
<dbReference type="InterPro" id="IPR029058">
    <property type="entry name" value="AB_hydrolase_fold"/>
</dbReference>
<sequence>MDRLLAYDSEGKGQKTVVLLHGFCENRTMWRHLVPVLTAQYRVVNIDLGGFGQSAHLLPPVVTMDTLAAQVLALLQSLNVHTCTVLGHSLGGYVALAMAAQHPTLLEGLGLVHSSALPDSAPRQAIRNRIVSIVRQRGVTPFAHHFVQALFLAERLPELAEAINEAKTMALHTPQKSLIEVTLAMRERPDRSELLQQLSCPVLFLIGKQDPAIPMSQYLPQIVLPKDAHIHLLDHTAHMGTWERPQKTSAILQHFVHYCQTGKVL</sequence>
<dbReference type="SUPFAM" id="SSF53474">
    <property type="entry name" value="alpha/beta-Hydrolases"/>
    <property type="match status" value="1"/>
</dbReference>
<evidence type="ECO:0000313" key="3">
    <source>
        <dbReference type="Proteomes" id="UP000004095"/>
    </source>
</evidence>
<reference evidence="2 3" key="1">
    <citation type="submission" date="2007-01" db="EMBL/GenBank/DDBJ databases">
        <authorList>
            <person name="Haygood M."/>
            <person name="Podell S."/>
            <person name="Anderson C."/>
            <person name="Hopkinson B."/>
            <person name="Roe K."/>
            <person name="Barbeau K."/>
            <person name="Gaasterland T."/>
            <person name="Ferriera S."/>
            <person name="Johnson J."/>
            <person name="Kravitz S."/>
            <person name="Beeson K."/>
            <person name="Sutton G."/>
            <person name="Rogers Y.-H."/>
            <person name="Friedman R."/>
            <person name="Frazier M."/>
            <person name="Venter J.C."/>
        </authorList>
    </citation>
    <scope>NUCLEOTIDE SEQUENCE [LARGE SCALE GENOMIC DNA]</scope>
    <source>
        <strain evidence="2 3">ATCC 23134</strain>
    </source>
</reference>
<dbReference type="PANTHER" id="PTHR43798:SF33">
    <property type="entry name" value="HYDROLASE, PUTATIVE (AFU_ORTHOLOGUE AFUA_2G14860)-RELATED"/>
    <property type="match status" value="1"/>
</dbReference>
<dbReference type="OrthoDB" id="252464at2"/>
<gene>
    <name evidence="2" type="ORF">M23134_00053</name>
</gene>
<dbReference type="GO" id="GO:0016787">
    <property type="term" value="F:hydrolase activity"/>
    <property type="evidence" value="ECO:0007669"/>
    <property type="project" value="UniProtKB-KW"/>
</dbReference>
<dbReference type="Proteomes" id="UP000004095">
    <property type="component" value="Unassembled WGS sequence"/>
</dbReference>
<evidence type="ECO:0000259" key="1">
    <source>
        <dbReference type="Pfam" id="PF00561"/>
    </source>
</evidence>
<organism evidence="2 3">
    <name type="scientific">Microscilla marina ATCC 23134</name>
    <dbReference type="NCBI Taxonomy" id="313606"/>
    <lineage>
        <taxon>Bacteria</taxon>
        <taxon>Pseudomonadati</taxon>
        <taxon>Bacteroidota</taxon>
        <taxon>Cytophagia</taxon>
        <taxon>Cytophagales</taxon>
        <taxon>Microscillaceae</taxon>
        <taxon>Microscilla</taxon>
    </lineage>
</organism>
<keyword evidence="3" id="KW-1185">Reference proteome</keyword>
<dbReference type="ESTHER" id="9sphi-a1zkt3">
    <property type="family name" value="6_AlphaBeta_hydrolase"/>
</dbReference>
<dbReference type="AlphaFoldDB" id="A1ZKT3"/>
<dbReference type="EMBL" id="AAWS01000013">
    <property type="protein sequence ID" value="EAY28899.1"/>
    <property type="molecule type" value="Genomic_DNA"/>
</dbReference>
<dbReference type="InterPro" id="IPR000073">
    <property type="entry name" value="AB_hydrolase_1"/>
</dbReference>
<dbReference type="PANTHER" id="PTHR43798">
    <property type="entry name" value="MONOACYLGLYCEROL LIPASE"/>
    <property type="match status" value="1"/>
</dbReference>
<keyword evidence="2" id="KW-0378">Hydrolase</keyword>
<comment type="caution">
    <text evidence="2">The sequence shown here is derived from an EMBL/GenBank/DDBJ whole genome shotgun (WGS) entry which is preliminary data.</text>
</comment>
<evidence type="ECO:0000313" key="2">
    <source>
        <dbReference type="EMBL" id="EAY28899.1"/>
    </source>
</evidence>